<dbReference type="InterPro" id="IPR018034">
    <property type="entry name" value="Kri1"/>
</dbReference>
<feature type="compositionally biased region" description="Acidic residues" evidence="2">
    <location>
        <begin position="393"/>
        <end position="405"/>
    </location>
</feature>
<feature type="compositionally biased region" description="Acidic residues" evidence="2">
    <location>
        <begin position="181"/>
        <end position="191"/>
    </location>
</feature>
<dbReference type="OrthoDB" id="10252032at2759"/>
<comment type="similarity">
    <text evidence="1">Belongs to the KRI1 family.</text>
</comment>
<sequence length="592" mass="69656">MAMKLKKQQAAKSEKRSKQQSDSSSSSSSDYSSSDSEDDLQVKIVEREDPSQEYKRPELLEKAIKEVEAEVAAKQAEGEEVSEYESSSDSDEDDEARLLTPAMDSDILRTIAAIRAKDPRVYEQSHHLKKEPKEKKITLKDYERDILLEHGGFVEQEDKPILTHRQEQDQLKNAFKAALKDDDDDSEEEDGFLTKKSKSKQELEAEENDYRNFLLQQMKKDEHTKETFEEWSNYKNNPQVNEEDAFLMDYVLNRGWVDKGEDSTKTEALDKETEEEFLDDVDRFESKYNYRFEEEGSGQIITYARDIDGSVRRKQSKRAKQRERQKAKKQELKQQKEAEIKHQKNLKMQEIREKLKEINDITGVQKLGLEEFGLDDDFNPSQHDADMEDMYGDEFYAQEEGGEGEEIQKPVWEDDIDTTQYENEEDQQEEYQEEEDQLAKDKKKELKQLVDEYYKLNYEDVVGGDVFTRFKYVRTEPENFGLSNEEILLADDAALNKYMTMKALAPYRPPELQEVDMHRFAKTKKKKMKELEKHIKKEKKKVEKELKHQLVDHKKVKSKQKSSTSNKRKRNDDESSKSKRKDKKVRFAEEKS</sequence>
<dbReference type="EMBL" id="LUGH01000376">
    <property type="protein sequence ID" value="OBZ85631.1"/>
    <property type="molecule type" value="Genomic_DNA"/>
</dbReference>
<accession>A0A1C7N960</accession>
<feature type="region of interest" description="Disordered" evidence="2">
    <location>
        <begin position="1"/>
        <end position="59"/>
    </location>
</feature>
<evidence type="ECO:0000259" key="3">
    <source>
        <dbReference type="Pfam" id="PF12936"/>
    </source>
</evidence>
<evidence type="ECO:0000313" key="4">
    <source>
        <dbReference type="EMBL" id="OBZ85631.1"/>
    </source>
</evidence>
<dbReference type="GO" id="GO:0030686">
    <property type="term" value="C:90S preribosome"/>
    <property type="evidence" value="ECO:0007669"/>
    <property type="project" value="TreeGrafter"/>
</dbReference>
<dbReference type="Pfam" id="PF05178">
    <property type="entry name" value="Kri1"/>
    <property type="match status" value="1"/>
</dbReference>
<feature type="compositionally biased region" description="Basic and acidic residues" evidence="2">
    <location>
        <begin position="539"/>
        <end position="553"/>
    </location>
</feature>
<comment type="caution">
    <text evidence="4">The sequence shown here is derived from an EMBL/GenBank/DDBJ whole genome shotgun (WGS) entry which is preliminary data.</text>
</comment>
<evidence type="ECO:0000313" key="5">
    <source>
        <dbReference type="Proteomes" id="UP000093000"/>
    </source>
</evidence>
<dbReference type="InterPro" id="IPR024626">
    <property type="entry name" value="Kri1-like_C"/>
</dbReference>
<feature type="domain" description="Kri1-like C-terminal" evidence="3">
    <location>
        <begin position="444"/>
        <end position="529"/>
    </location>
</feature>
<reference evidence="4 5" key="1">
    <citation type="submission" date="2016-03" db="EMBL/GenBank/DDBJ databases">
        <title>Choanephora cucurbitarum.</title>
        <authorList>
            <person name="Min B."/>
            <person name="Park H."/>
            <person name="Park J.-H."/>
            <person name="Shin H.-D."/>
            <person name="Choi I.-G."/>
        </authorList>
    </citation>
    <scope>NUCLEOTIDE SEQUENCE [LARGE SCALE GENOMIC DNA]</scope>
    <source>
        <strain evidence="4 5">KUS-F28377</strain>
    </source>
</reference>
<feature type="region of interest" description="Disordered" evidence="2">
    <location>
        <begin position="539"/>
        <end position="592"/>
    </location>
</feature>
<dbReference type="FunCoup" id="A0A1C7N960">
    <property type="interactions" value="291"/>
</dbReference>
<dbReference type="AlphaFoldDB" id="A0A1C7N960"/>
<dbReference type="GO" id="GO:0005730">
    <property type="term" value="C:nucleolus"/>
    <property type="evidence" value="ECO:0007669"/>
    <property type="project" value="TreeGrafter"/>
</dbReference>
<feature type="compositionally biased region" description="Low complexity" evidence="2">
    <location>
        <begin position="21"/>
        <end position="34"/>
    </location>
</feature>
<feature type="compositionally biased region" description="Basic residues" evidence="2">
    <location>
        <begin position="312"/>
        <end position="321"/>
    </location>
</feature>
<dbReference type="Proteomes" id="UP000093000">
    <property type="component" value="Unassembled WGS sequence"/>
</dbReference>
<feature type="region of interest" description="Disordered" evidence="2">
    <location>
        <begin position="393"/>
        <end position="441"/>
    </location>
</feature>
<dbReference type="PANTHER" id="PTHR14490">
    <property type="entry name" value="ZINC FINGER, ZZ TYPE"/>
    <property type="match status" value="1"/>
</dbReference>
<dbReference type="PANTHER" id="PTHR14490:SF5">
    <property type="entry name" value="PROTEIN KRI1 HOMOLOG"/>
    <property type="match status" value="1"/>
</dbReference>
<feature type="region of interest" description="Disordered" evidence="2">
    <location>
        <begin position="175"/>
        <end position="205"/>
    </location>
</feature>
<gene>
    <name evidence="4" type="primary">KRI1</name>
    <name evidence="4" type="ORF">A0J61_06315</name>
</gene>
<evidence type="ECO:0000256" key="1">
    <source>
        <dbReference type="ARBA" id="ARBA00007473"/>
    </source>
</evidence>
<keyword evidence="5" id="KW-1185">Reference proteome</keyword>
<evidence type="ECO:0000256" key="2">
    <source>
        <dbReference type="SAM" id="MobiDB-lite"/>
    </source>
</evidence>
<proteinExistence type="inferred from homology"/>
<feature type="compositionally biased region" description="Basic and acidic residues" evidence="2">
    <location>
        <begin position="322"/>
        <end position="345"/>
    </location>
</feature>
<dbReference type="Pfam" id="PF12936">
    <property type="entry name" value="Kri1_C"/>
    <property type="match status" value="1"/>
</dbReference>
<feature type="region of interest" description="Disordered" evidence="2">
    <location>
        <begin position="71"/>
        <end position="101"/>
    </location>
</feature>
<feature type="region of interest" description="Disordered" evidence="2">
    <location>
        <begin position="311"/>
        <end position="345"/>
    </location>
</feature>
<feature type="compositionally biased region" description="Acidic residues" evidence="2">
    <location>
        <begin position="78"/>
        <end position="95"/>
    </location>
</feature>
<dbReference type="InParanoid" id="A0A1C7N960"/>
<name>A0A1C7N960_9FUNG</name>
<organism evidence="4 5">
    <name type="scientific">Choanephora cucurbitarum</name>
    <dbReference type="NCBI Taxonomy" id="101091"/>
    <lineage>
        <taxon>Eukaryota</taxon>
        <taxon>Fungi</taxon>
        <taxon>Fungi incertae sedis</taxon>
        <taxon>Mucoromycota</taxon>
        <taxon>Mucoromycotina</taxon>
        <taxon>Mucoromycetes</taxon>
        <taxon>Mucorales</taxon>
        <taxon>Mucorineae</taxon>
        <taxon>Choanephoraceae</taxon>
        <taxon>Choanephoroideae</taxon>
        <taxon>Choanephora</taxon>
    </lineage>
</organism>
<protein>
    <submittedName>
        <fullName evidence="4">Protein KRI1</fullName>
    </submittedName>
</protein>
<dbReference type="STRING" id="101091.A0A1C7N960"/>
<dbReference type="GO" id="GO:0000447">
    <property type="term" value="P:endonucleolytic cleavage in ITS1 to separate SSU-rRNA from 5.8S rRNA and LSU-rRNA from tricistronic rRNA transcript (SSU-rRNA, 5.8S rRNA, LSU-rRNA)"/>
    <property type="evidence" value="ECO:0007669"/>
    <property type="project" value="TreeGrafter"/>
</dbReference>
<feature type="compositionally biased region" description="Basic and acidic residues" evidence="2">
    <location>
        <begin position="40"/>
        <end position="59"/>
    </location>
</feature>
<feature type="compositionally biased region" description="Acidic residues" evidence="2">
    <location>
        <begin position="413"/>
        <end position="436"/>
    </location>
</feature>